<protein>
    <submittedName>
        <fullName evidence="1">Uncharacterized protein</fullName>
    </submittedName>
</protein>
<evidence type="ECO:0000313" key="1">
    <source>
        <dbReference type="EMBL" id="KIJ91573.1"/>
    </source>
</evidence>
<keyword evidence="2" id="KW-1185">Reference proteome</keyword>
<sequence length="78" mass="8303">MQTPALLTSVIAPSFPVTVTRTTRPLAALPTPAHGDTTSIRLVNSVSPLRQWPQANLPHSNRLFGSAQPCGCSAVLFH</sequence>
<proteinExistence type="predicted"/>
<reference evidence="2" key="2">
    <citation type="submission" date="2015-01" db="EMBL/GenBank/DDBJ databases">
        <title>Evolutionary Origins and Diversification of the Mycorrhizal Mutualists.</title>
        <authorList>
            <consortium name="DOE Joint Genome Institute"/>
            <consortium name="Mycorrhizal Genomics Consortium"/>
            <person name="Kohler A."/>
            <person name="Kuo A."/>
            <person name="Nagy L.G."/>
            <person name="Floudas D."/>
            <person name="Copeland A."/>
            <person name="Barry K.W."/>
            <person name="Cichocki N."/>
            <person name="Veneault-Fourrey C."/>
            <person name="LaButti K."/>
            <person name="Lindquist E.A."/>
            <person name="Lipzen A."/>
            <person name="Lundell T."/>
            <person name="Morin E."/>
            <person name="Murat C."/>
            <person name="Riley R."/>
            <person name="Ohm R."/>
            <person name="Sun H."/>
            <person name="Tunlid A."/>
            <person name="Henrissat B."/>
            <person name="Grigoriev I.V."/>
            <person name="Hibbett D.S."/>
            <person name="Martin F."/>
        </authorList>
    </citation>
    <scope>NUCLEOTIDE SEQUENCE [LARGE SCALE GENOMIC DNA]</scope>
    <source>
        <strain evidence="2">LaAM-08-1</strain>
    </source>
</reference>
<dbReference type="HOGENOM" id="CLU_2622412_0_0_1"/>
<evidence type="ECO:0000313" key="2">
    <source>
        <dbReference type="Proteomes" id="UP000054477"/>
    </source>
</evidence>
<organism evidence="1 2">
    <name type="scientific">Laccaria amethystina LaAM-08-1</name>
    <dbReference type="NCBI Taxonomy" id="1095629"/>
    <lineage>
        <taxon>Eukaryota</taxon>
        <taxon>Fungi</taxon>
        <taxon>Dikarya</taxon>
        <taxon>Basidiomycota</taxon>
        <taxon>Agaricomycotina</taxon>
        <taxon>Agaricomycetes</taxon>
        <taxon>Agaricomycetidae</taxon>
        <taxon>Agaricales</taxon>
        <taxon>Agaricineae</taxon>
        <taxon>Hydnangiaceae</taxon>
        <taxon>Laccaria</taxon>
    </lineage>
</organism>
<gene>
    <name evidence="1" type="ORF">K443DRAFT_477986</name>
</gene>
<name>A0A0C9WTI0_9AGAR</name>
<dbReference type="Proteomes" id="UP000054477">
    <property type="component" value="Unassembled WGS sequence"/>
</dbReference>
<accession>A0A0C9WTI0</accession>
<reference evidence="1 2" key="1">
    <citation type="submission" date="2014-04" db="EMBL/GenBank/DDBJ databases">
        <authorList>
            <consortium name="DOE Joint Genome Institute"/>
            <person name="Kuo A."/>
            <person name="Kohler A."/>
            <person name="Nagy L.G."/>
            <person name="Floudas D."/>
            <person name="Copeland A."/>
            <person name="Barry K.W."/>
            <person name="Cichocki N."/>
            <person name="Veneault-Fourrey C."/>
            <person name="LaButti K."/>
            <person name="Lindquist E.A."/>
            <person name="Lipzen A."/>
            <person name="Lundell T."/>
            <person name="Morin E."/>
            <person name="Murat C."/>
            <person name="Sun H."/>
            <person name="Tunlid A."/>
            <person name="Henrissat B."/>
            <person name="Grigoriev I.V."/>
            <person name="Hibbett D.S."/>
            <person name="Martin F."/>
            <person name="Nordberg H.P."/>
            <person name="Cantor M.N."/>
            <person name="Hua S.X."/>
        </authorList>
    </citation>
    <scope>NUCLEOTIDE SEQUENCE [LARGE SCALE GENOMIC DNA]</scope>
    <source>
        <strain evidence="1 2">LaAM-08-1</strain>
    </source>
</reference>
<dbReference type="AlphaFoldDB" id="A0A0C9WTI0"/>
<dbReference type="EMBL" id="KN838991">
    <property type="protein sequence ID" value="KIJ91573.1"/>
    <property type="molecule type" value="Genomic_DNA"/>
</dbReference>